<dbReference type="InterPro" id="IPR005761">
    <property type="entry name" value="UDP-N-AcMur-Glu-dNH2Pim_ligase"/>
</dbReference>
<keyword evidence="5 7" id="KW-0131">Cell cycle</keyword>
<dbReference type="Gene3D" id="3.90.190.20">
    <property type="entry name" value="Mur ligase, C-terminal domain"/>
    <property type="match status" value="1"/>
</dbReference>
<dbReference type="Gene3D" id="3.40.1190.10">
    <property type="entry name" value="Mur-like, catalytic domain"/>
    <property type="match status" value="1"/>
</dbReference>
<comment type="pathway">
    <text evidence="7 8">Cell wall biogenesis; peptidoglycan biosynthesis.</text>
</comment>
<dbReference type="Pfam" id="PF01225">
    <property type="entry name" value="Mur_ligase"/>
    <property type="match status" value="1"/>
</dbReference>
<name>A0A953HN28_9BACT</name>
<feature type="binding site" evidence="7">
    <location>
        <begin position="404"/>
        <end position="407"/>
    </location>
    <ligand>
        <name>meso-2,6-diaminopimelate</name>
        <dbReference type="ChEBI" id="CHEBI:57791"/>
    </ligand>
</feature>
<accession>A0A953HN28</accession>
<dbReference type="RefSeq" id="WP_222579067.1">
    <property type="nucleotide sequence ID" value="NZ_JAHVHU010000005.1"/>
</dbReference>
<feature type="binding site" evidence="7">
    <location>
        <position position="380"/>
    </location>
    <ligand>
        <name>meso-2,6-diaminopimelate</name>
        <dbReference type="ChEBI" id="CHEBI:57791"/>
    </ligand>
</feature>
<comment type="function">
    <text evidence="7">Catalyzes the addition of meso-diaminopimelic acid to the nucleotide precursor UDP-N-acetylmuramoyl-L-alanyl-D-glutamate (UMAG) in the biosynthesis of bacterial cell-wall peptidoglycan.</text>
</comment>
<dbReference type="EMBL" id="JAHVHU010000005">
    <property type="protein sequence ID" value="MBY5957548.1"/>
    <property type="molecule type" value="Genomic_DNA"/>
</dbReference>
<proteinExistence type="inferred from homology"/>
<evidence type="ECO:0000259" key="10">
    <source>
        <dbReference type="Pfam" id="PF02875"/>
    </source>
</evidence>
<evidence type="ECO:0000256" key="5">
    <source>
        <dbReference type="ARBA" id="ARBA00023306"/>
    </source>
</evidence>
<keyword evidence="7 12" id="KW-0436">Ligase</keyword>
<feature type="binding site" evidence="7">
    <location>
        <position position="25"/>
    </location>
    <ligand>
        <name>UDP-N-acetyl-alpha-D-muramoyl-L-alanyl-D-glutamate</name>
        <dbReference type="ChEBI" id="CHEBI:83900"/>
    </ligand>
</feature>
<dbReference type="GO" id="GO:0071555">
    <property type="term" value="P:cell wall organization"/>
    <property type="evidence" value="ECO:0007669"/>
    <property type="project" value="UniProtKB-KW"/>
</dbReference>
<dbReference type="NCBIfam" id="TIGR01085">
    <property type="entry name" value="murE"/>
    <property type="match status" value="1"/>
</dbReference>
<comment type="similarity">
    <text evidence="1 7">Belongs to the MurCDEF family. MurE subfamily.</text>
</comment>
<feature type="binding site" evidence="7">
    <location>
        <position position="177"/>
    </location>
    <ligand>
        <name>UDP-N-acetyl-alpha-D-muramoyl-L-alanyl-D-glutamate</name>
        <dbReference type="ChEBI" id="CHEBI:83900"/>
    </ligand>
</feature>
<evidence type="ECO:0000256" key="6">
    <source>
        <dbReference type="ARBA" id="ARBA00023316"/>
    </source>
</evidence>
<comment type="subcellular location">
    <subcellularLocation>
        <location evidence="7 8">Cytoplasm</location>
    </subcellularLocation>
</comment>
<evidence type="ECO:0000256" key="3">
    <source>
        <dbReference type="ARBA" id="ARBA00022960"/>
    </source>
</evidence>
<keyword evidence="3 7" id="KW-0133">Cell shape</keyword>
<dbReference type="SUPFAM" id="SSF53623">
    <property type="entry name" value="MurD-like peptide ligases, catalytic domain"/>
    <property type="match status" value="1"/>
</dbReference>
<keyword evidence="6 7" id="KW-0961">Cell wall biogenesis/degradation</keyword>
<dbReference type="SUPFAM" id="SSF63418">
    <property type="entry name" value="MurE/MurF N-terminal domain"/>
    <property type="match status" value="1"/>
</dbReference>
<evidence type="ECO:0000259" key="11">
    <source>
        <dbReference type="Pfam" id="PF08245"/>
    </source>
</evidence>
<dbReference type="InterPro" id="IPR036615">
    <property type="entry name" value="Mur_ligase_C_dom_sf"/>
</dbReference>
<evidence type="ECO:0000313" key="13">
    <source>
        <dbReference type="Proteomes" id="UP000753961"/>
    </source>
</evidence>
<keyword evidence="2 7" id="KW-0132">Cell division</keyword>
<keyword evidence="4 7" id="KW-0573">Peptidoglycan synthesis</keyword>
<keyword evidence="7" id="KW-0067">ATP-binding</keyword>
<comment type="catalytic activity">
    <reaction evidence="7">
        <text>UDP-N-acetyl-alpha-D-muramoyl-L-alanyl-D-glutamate + meso-2,6-diaminopimelate + ATP = UDP-N-acetyl-alpha-D-muramoyl-L-alanyl-gamma-D-glutamyl-meso-2,6-diaminopimelate + ADP + phosphate + H(+)</text>
        <dbReference type="Rhea" id="RHEA:23676"/>
        <dbReference type="ChEBI" id="CHEBI:15378"/>
        <dbReference type="ChEBI" id="CHEBI:30616"/>
        <dbReference type="ChEBI" id="CHEBI:43474"/>
        <dbReference type="ChEBI" id="CHEBI:57791"/>
        <dbReference type="ChEBI" id="CHEBI:83900"/>
        <dbReference type="ChEBI" id="CHEBI:83905"/>
        <dbReference type="ChEBI" id="CHEBI:456216"/>
        <dbReference type="EC" id="6.3.2.13"/>
    </reaction>
</comment>
<dbReference type="GO" id="GO:0008360">
    <property type="term" value="P:regulation of cell shape"/>
    <property type="evidence" value="ECO:0007669"/>
    <property type="project" value="UniProtKB-KW"/>
</dbReference>
<feature type="domain" description="Mur ligase N-terminal catalytic" evidence="9">
    <location>
        <begin position="17"/>
        <end position="68"/>
    </location>
</feature>
<dbReference type="InterPro" id="IPR000713">
    <property type="entry name" value="Mur_ligase_N"/>
</dbReference>
<keyword evidence="13" id="KW-1185">Reference proteome</keyword>
<feature type="domain" description="Mur ligase C-terminal" evidence="10">
    <location>
        <begin position="324"/>
        <end position="459"/>
    </location>
</feature>
<dbReference type="GO" id="GO:0008765">
    <property type="term" value="F:UDP-N-acetylmuramoylalanyl-D-glutamate-2,6-diaminopimelate ligase activity"/>
    <property type="evidence" value="ECO:0007669"/>
    <property type="project" value="UniProtKB-UniRule"/>
</dbReference>
<evidence type="ECO:0000259" key="9">
    <source>
        <dbReference type="Pfam" id="PF01225"/>
    </source>
</evidence>
<dbReference type="SUPFAM" id="SSF53244">
    <property type="entry name" value="MurD-like peptide ligases, peptide-binding domain"/>
    <property type="match status" value="1"/>
</dbReference>
<feature type="binding site" evidence="7">
    <location>
        <begin position="108"/>
        <end position="114"/>
    </location>
    <ligand>
        <name>ATP</name>
        <dbReference type="ChEBI" id="CHEBI:30616"/>
    </ligand>
</feature>
<protein>
    <recommendedName>
        <fullName evidence="7">UDP-N-acetylmuramoyl-L-alanyl-D-glutamate--2,6-diaminopimelate ligase</fullName>
        <ecNumber evidence="7">6.3.2.13</ecNumber>
    </recommendedName>
    <alternativeName>
        <fullName evidence="7">Meso-A2pm-adding enzyme</fullName>
    </alternativeName>
    <alternativeName>
        <fullName evidence="7">Meso-diaminopimelate-adding enzyme</fullName>
    </alternativeName>
    <alternativeName>
        <fullName evidence="7">UDP-MurNAc-L-Ala-D-Glu:meso-diaminopimelate ligase</fullName>
    </alternativeName>
    <alternativeName>
        <fullName evidence="7">UDP-MurNAc-tripeptide synthetase</fullName>
    </alternativeName>
    <alternativeName>
        <fullName evidence="7">UDP-N-acetylmuramyl-tripeptide synthetase</fullName>
    </alternativeName>
</protein>
<feature type="binding site" evidence="7">
    <location>
        <position position="183"/>
    </location>
    <ligand>
        <name>UDP-N-acetyl-alpha-D-muramoyl-L-alanyl-D-glutamate</name>
        <dbReference type="ChEBI" id="CHEBI:83900"/>
    </ligand>
</feature>
<evidence type="ECO:0000256" key="8">
    <source>
        <dbReference type="RuleBase" id="RU004135"/>
    </source>
</evidence>
<dbReference type="Pfam" id="PF08245">
    <property type="entry name" value="Mur_ligase_M"/>
    <property type="match status" value="1"/>
</dbReference>
<dbReference type="NCBIfam" id="NF001126">
    <property type="entry name" value="PRK00139.1-4"/>
    <property type="match status" value="1"/>
</dbReference>
<dbReference type="InterPro" id="IPR013221">
    <property type="entry name" value="Mur_ligase_cen"/>
</dbReference>
<dbReference type="GO" id="GO:0000287">
    <property type="term" value="F:magnesium ion binding"/>
    <property type="evidence" value="ECO:0007669"/>
    <property type="project" value="UniProtKB-UniRule"/>
</dbReference>
<keyword evidence="7" id="KW-0963">Cytoplasm</keyword>
<comment type="cofactor">
    <cofactor evidence="7">
        <name>Mg(2+)</name>
        <dbReference type="ChEBI" id="CHEBI:18420"/>
    </cofactor>
</comment>
<dbReference type="Gene3D" id="3.40.1390.10">
    <property type="entry name" value="MurE/MurF, N-terminal domain"/>
    <property type="match status" value="1"/>
</dbReference>
<dbReference type="HAMAP" id="MF_00208">
    <property type="entry name" value="MurE"/>
    <property type="match status" value="1"/>
</dbReference>
<keyword evidence="7" id="KW-0460">Magnesium</keyword>
<dbReference type="InterPro" id="IPR004101">
    <property type="entry name" value="Mur_ligase_C"/>
</dbReference>
<feature type="binding site" evidence="7">
    <location>
        <begin position="150"/>
        <end position="151"/>
    </location>
    <ligand>
        <name>UDP-N-acetyl-alpha-D-muramoyl-L-alanyl-D-glutamate</name>
        <dbReference type="ChEBI" id="CHEBI:83900"/>
    </ligand>
</feature>
<sequence length="489" mass="54024">MCSAIGFLHVIGDESKEIKGIAIDSREVKSSYVFIAIIGTEVDGNAYVAQAVNNGATVVVSENAPDLTDLPEAVAWVQVADARKAASSISEWFYGYPSRQLKLIGVTGTNGKSSVVYMLHQLFGYLGYRAGMFSTIINKSHTTELPARLTTPDPVSLSKGLAEMVDQGCDYVFMEVSSHALDQKRVEALDFDGAVFTNITHDHLDYHLTFKNYRDAKKSFFDRLKSDAFALVNEDDRNGMFMIQNTQARTQTFGLRSMADYTCQILEMDLIAMTIHLDGQDVLTRITGRFNAYNLLAVYGVADLCGMNKVEVLQGLSMLQEAPGRFQRVKLPVEIEAEAPVGIVDYAHTPDAVEKVTQAAQDIIEHNGRVIIALGCGGNRDRDKRPAMGWAAAQNADIAVFTSDNPRNENPQKIIDEMYDSLDAPLKAKVFKIVDRREAIRLAVSLARAGDVVIVAGKGHEQYQEIDGVKNPFDDRVELKKALTQKIKW</sequence>
<dbReference type="InterPro" id="IPR035911">
    <property type="entry name" value="MurE/MurF_N"/>
</dbReference>
<feature type="binding site" evidence="7">
    <location>
        <position position="457"/>
    </location>
    <ligand>
        <name>meso-2,6-diaminopimelate</name>
        <dbReference type="ChEBI" id="CHEBI:57791"/>
    </ligand>
</feature>
<evidence type="ECO:0000256" key="1">
    <source>
        <dbReference type="ARBA" id="ARBA00005898"/>
    </source>
</evidence>
<feature type="short sequence motif" description="Meso-diaminopimelate recognition motif" evidence="7">
    <location>
        <begin position="404"/>
        <end position="407"/>
    </location>
</feature>
<evidence type="ECO:0000256" key="2">
    <source>
        <dbReference type="ARBA" id="ARBA00022618"/>
    </source>
</evidence>
<comment type="caution">
    <text evidence="7">Lacks conserved residue(s) required for the propagation of feature annotation.</text>
</comment>
<comment type="caution">
    <text evidence="12">The sequence shown here is derived from an EMBL/GenBank/DDBJ whole genome shotgun (WGS) entry which is preliminary data.</text>
</comment>
<evidence type="ECO:0000313" key="12">
    <source>
        <dbReference type="EMBL" id="MBY5957548.1"/>
    </source>
</evidence>
<gene>
    <name evidence="7" type="primary">murE</name>
    <name evidence="12" type="ORF">KUV50_05335</name>
</gene>
<feature type="binding site" evidence="7">
    <location>
        <position position="461"/>
    </location>
    <ligand>
        <name>meso-2,6-diaminopimelate</name>
        <dbReference type="ChEBI" id="CHEBI:57791"/>
    </ligand>
</feature>
<reference evidence="12" key="1">
    <citation type="submission" date="2021-06" db="EMBL/GenBank/DDBJ databases">
        <title>44 bacteria genomes isolated from Dapeng, Shenzhen.</title>
        <authorList>
            <person name="Zheng W."/>
            <person name="Yu S."/>
            <person name="Huang Y."/>
        </authorList>
    </citation>
    <scope>NUCLEOTIDE SEQUENCE</scope>
    <source>
        <strain evidence="12">DP5N28-2</strain>
    </source>
</reference>
<feature type="binding site" evidence="7">
    <location>
        <position position="185"/>
    </location>
    <ligand>
        <name>UDP-N-acetyl-alpha-D-muramoyl-L-alanyl-D-glutamate</name>
        <dbReference type="ChEBI" id="CHEBI:83900"/>
    </ligand>
</feature>
<dbReference type="GO" id="GO:0005524">
    <property type="term" value="F:ATP binding"/>
    <property type="evidence" value="ECO:0007669"/>
    <property type="project" value="UniProtKB-UniRule"/>
</dbReference>
<dbReference type="PANTHER" id="PTHR23135:SF4">
    <property type="entry name" value="UDP-N-ACETYLMURAMOYL-L-ALANYL-D-GLUTAMATE--2,6-DIAMINOPIMELATE LIGASE MURE HOMOLOG, CHLOROPLASTIC"/>
    <property type="match status" value="1"/>
</dbReference>
<feature type="domain" description="Mur ligase central" evidence="11">
    <location>
        <begin position="106"/>
        <end position="302"/>
    </location>
</feature>
<dbReference type="GO" id="GO:0005737">
    <property type="term" value="C:cytoplasm"/>
    <property type="evidence" value="ECO:0007669"/>
    <property type="project" value="UniProtKB-SubCell"/>
</dbReference>
<keyword evidence="7" id="KW-0547">Nucleotide-binding</keyword>
<comment type="PTM">
    <text evidence="7">Carboxylation is probably crucial for Mg(2+) binding and, consequently, for the gamma-phosphate positioning of ATP.</text>
</comment>
<feature type="modified residue" description="N6-carboxylysine" evidence="7">
    <location>
        <position position="217"/>
    </location>
</feature>
<evidence type="ECO:0000256" key="7">
    <source>
        <dbReference type="HAMAP-Rule" id="MF_00208"/>
    </source>
</evidence>
<dbReference type="GO" id="GO:0051301">
    <property type="term" value="P:cell division"/>
    <property type="evidence" value="ECO:0007669"/>
    <property type="project" value="UniProtKB-KW"/>
</dbReference>
<evidence type="ECO:0000256" key="4">
    <source>
        <dbReference type="ARBA" id="ARBA00022984"/>
    </source>
</evidence>
<dbReference type="PANTHER" id="PTHR23135">
    <property type="entry name" value="MUR LIGASE FAMILY MEMBER"/>
    <property type="match status" value="1"/>
</dbReference>
<dbReference type="AlphaFoldDB" id="A0A953HN28"/>
<dbReference type="Pfam" id="PF02875">
    <property type="entry name" value="Mur_ligase_C"/>
    <property type="match status" value="1"/>
</dbReference>
<organism evidence="12 13">
    <name type="scientific">Membranihabitans marinus</name>
    <dbReference type="NCBI Taxonomy" id="1227546"/>
    <lineage>
        <taxon>Bacteria</taxon>
        <taxon>Pseudomonadati</taxon>
        <taxon>Bacteroidota</taxon>
        <taxon>Saprospiria</taxon>
        <taxon>Saprospirales</taxon>
        <taxon>Saprospiraceae</taxon>
        <taxon>Membranihabitans</taxon>
    </lineage>
</organism>
<dbReference type="InterPro" id="IPR036565">
    <property type="entry name" value="Mur-like_cat_sf"/>
</dbReference>
<dbReference type="GO" id="GO:0009252">
    <property type="term" value="P:peptidoglycan biosynthetic process"/>
    <property type="evidence" value="ECO:0007669"/>
    <property type="project" value="UniProtKB-UniRule"/>
</dbReference>
<dbReference type="Proteomes" id="UP000753961">
    <property type="component" value="Unassembled WGS sequence"/>
</dbReference>
<dbReference type="EC" id="6.3.2.13" evidence="7"/>